<dbReference type="InterPro" id="IPR012340">
    <property type="entry name" value="NA-bd_OB-fold"/>
</dbReference>
<evidence type="ECO:0000256" key="2">
    <source>
        <dbReference type="ARBA" id="ARBA00012816"/>
    </source>
</evidence>
<dbReference type="InterPro" id="IPR006195">
    <property type="entry name" value="aa-tRNA-synth_II"/>
</dbReference>
<keyword evidence="4" id="KW-0547">Nucleotide-binding</keyword>
<name>A0A6C0EF23_9ZZZZ</name>
<evidence type="ECO:0000256" key="4">
    <source>
        <dbReference type="ARBA" id="ARBA00022741"/>
    </source>
</evidence>
<dbReference type="SUPFAM" id="SSF55681">
    <property type="entry name" value="Class II aaRS and biotin synthetases"/>
    <property type="match status" value="1"/>
</dbReference>
<evidence type="ECO:0000256" key="1">
    <source>
        <dbReference type="ARBA" id="ARBA00008226"/>
    </source>
</evidence>
<evidence type="ECO:0000256" key="6">
    <source>
        <dbReference type="ARBA" id="ARBA00022917"/>
    </source>
</evidence>
<dbReference type="Gene3D" id="3.30.930.10">
    <property type="entry name" value="Bira Bifunctional Protein, Domain 2"/>
    <property type="match status" value="1"/>
</dbReference>
<evidence type="ECO:0000259" key="8">
    <source>
        <dbReference type="PROSITE" id="PS50862"/>
    </source>
</evidence>
<dbReference type="EMBL" id="MN739803">
    <property type="protein sequence ID" value="QHT26859.1"/>
    <property type="molecule type" value="Genomic_DNA"/>
</dbReference>
<evidence type="ECO:0000256" key="3">
    <source>
        <dbReference type="ARBA" id="ARBA00022598"/>
    </source>
</evidence>
<dbReference type="InterPro" id="IPR045864">
    <property type="entry name" value="aa-tRNA-synth_II/BPL/LPL"/>
</dbReference>
<keyword evidence="6" id="KW-0648">Protein biosynthesis</keyword>
<protein>
    <recommendedName>
        <fullName evidence="2">asparagine--tRNA ligase</fullName>
        <ecNumber evidence="2">6.1.1.22</ecNumber>
    </recommendedName>
</protein>
<dbReference type="NCBIfam" id="NF003037">
    <property type="entry name" value="PRK03932.1"/>
    <property type="match status" value="1"/>
</dbReference>
<dbReference type="Pfam" id="PF00152">
    <property type="entry name" value="tRNA-synt_2"/>
    <property type="match status" value="1"/>
</dbReference>
<dbReference type="NCBIfam" id="TIGR00457">
    <property type="entry name" value="asnS"/>
    <property type="match status" value="1"/>
</dbReference>
<keyword evidence="3" id="KW-0436">Ligase</keyword>
<dbReference type="PRINTS" id="PR01042">
    <property type="entry name" value="TRNASYNTHASP"/>
</dbReference>
<dbReference type="PROSITE" id="PS50862">
    <property type="entry name" value="AA_TRNA_LIGASE_II"/>
    <property type="match status" value="1"/>
</dbReference>
<dbReference type="InterPro" id="IPR004364">
    <property type="entry name" value="Aa-tRNA-synt_II"/>
</dbReference>
<keyword evidence="5" id="KW-0067">ATP-binding</keyword>
<dbReference type="GO" id="GO:0006421">
    <property type="term" value="P:asparaginyl-tRNA aminoacylation"/>
    <property type="evidence" value="ECO:0007669"/>
    <property type="project" value="InterPro"/>
</dbReference>
<evidence type="ECO:0000313" key="9">
    <source>
        <dbReference type="EMBL" id="QHT26859.1"/>
    </source>
</evidence>
<accession>A0A6C0EF23</accession>
<evidence type="ECO:0000256" key="5">
    <source>
        <dbReference type="ARBA" id="ARBA00022840"/>
    </source>
</evidence>
<organism evidence="9">
    <name type="scientific">viral metagenome</name>
    <dbReference type="NCBI Taxonomy" id="1070528"/>
    <lineage>
        <taxon>unclassified sequences</taxon>
        <taxon>metagenomes</taxon>
        <taxon>organismal metagenomes</taxon>
    </lineage>
</organism>
<feature type="domain" description="Aminoacyl-transfer RNA synthetases class-II family profile" evidence="8">
    <location>
        <begin position="144"/>
        <end position="468"/>
    </location>
</feature>
<dbReference type="PANTHER" id="PTHR22594">
    <property type="entry name" value="ASPARTYL/LYSYL-TRNA SYNTHETASE"/>
    <property type="match status" value="1"/>
</dbReference>
<dbReference type="SUPFAM" id="SSF50249">
    <property type="entry name" value="Nucleic acid-binding proteins"/>
    <property type="match status" value="1"/>
</dbReference>
<dbReference type="GO" id="GO:0005524">
    <property type="term" value="F:ATP binding"/>
    <property type="evidence" value="ECO:0007669"/>
    <property type="project" value="UniProtKB-KW"/>
</dbReference>
<dbReference type="CDD" id="cd04318">
    <property type="entry name" value="EcAsnRS_like_N"/>
    <property type="match status" value="1"/>
</dbReference>
<dbReference type="GO" id="GO:0004816">
    <property type="term" value="F:asparagine-tRNA ligase activity"/>
    <property type="evidence" value="ECO:0007669"/>
    <property type="project" value="UniProtKB-EC"/>
</dbReference>
<evidence type="ECO:0000256" key="7">
    <source>
        <dbReference type="ARBA" id="ARBA00023146"/>
    </source>
</evidence>
<dbReference type="EC" id="6.1.1.22" evidence="2"/>
<dbReference type="InterPro" id="IPR002312">
    <property type="entry name" value="Asp/Asn-tRNA-synth_IIb"/>
</dbReference>
<dbReference type="PANTHER" id="PTHR22594:SF34">
    <property type="entry name" value="ASPARAGINE--TRNA LIGASE, MITOCHONDRIAL-RELATED"/>
    <property type="match status" value="1"/>
</dbReference>
<sequence>MTYLNQLNLKFKDSHIILKKLFDNYNEFLNKTITCKGWVQSYRKQSNNNFIQLYDGTSSQNLQIIIDLENIENLYSGTTIEVTGQIVESPAAGQLFEMKGERINIIGRIDDPSTYLPCVKGIKIENLRSHAHLRPKFQSMRAIFRIRNGVISALHSFFKLNNFIQLDPNVITTSDCEGAGEVFTITTQFNNLNSKTLNVDFSKDFFEKQAYLTVSSQLQLEALCSGMSKVYTMNPSFRAEPSLTNRHVASFSHIEWEGAFINLEQLLDFNEDIIMYVISYILDNNYDDLEILDKFVSKGIIEKLKTTVKYCFARITYSEALDILSKNIDALEKKYKNFIMPKWGDDLGSNCERYLCDVIYKKPVIVYNYPKILKSFYMKQNNDEPRIVQSCDVLMNGIGEIIGSSVRESNYSKLINIMNEKNMNLEPLQWYLDLRKNGSCETAGSGIGLDRLVSYCTFIEGSIRDVIPFPVAYQLCDY</sequence>
<keyword evidence="7" id="KW-0030">Aminoacyl-tRNA synthetase</keyword>
<proteinExistence type="inferred from homology"/>
<dbReference type="Gene3D" id="2.40.50.140">
    <property type="entry name" value="Nucleic acid-binding proteins"/>
    <property type="match status" value="1"/>
</dbReference>
<dbReference type="InterPro" id="IPR004522">
    <property type="entry name" value="Asn-tRNA-ligase"/>
</dbReference>
<comment type="similarity">
    <text evidence="1">Belongs to the class-II aminoacyl-tRNA synthetase family.</text>
</comment>
<reference evidence="9" key="1">
    <citation type="journal article" date="2020" name="Nature">
        <title>Giant virus diversity and host interactions through global metagenomics.</title>
        <authorList>
            <person name="Schulz F."/>
            <person name="Roux S."/>
            <person name="Paez-Espino D."/>
            <person name="Jungbluth S."/>
            <person name="Walsh D.A."/>
            <person name="Denef V.J."/>
            <person name="McMahon K.D."/>
            <person name="Konstantinidis K.T."/>
            <person name="Eloe-Fadrosh E.A."/>
            <person name="Kyrpides N.C."/>
            <person name="Woyke T."/>
        </authorList>
    </citation>
    <scope>NUCLEOTIDE SEQUENCE</scope>
    <source>
        <strain evidence="9">GVMAG-M-3300023179-2</strain>
    </source>
</reference>
<dbReference type="AlphaFoldDB" id="A0A6C0EF23"/>